<gene>
    <name evidence="6" type="ORF">A2462_08885</name>
</gene>
<dbReference type="InterPro" id="IPR000055">
    <property type="entry name" value="Restrct_endonuc_typeI_TRD"/>
</dbReference>
<evidence type="ECO:0000313" key="6">
    <source>
        <dbReference type="EMBL" id="OGC33344.1"/>
    </source>
</evidence>
<dbReference type="PANTHER" id="PTHR30408">
    <property type="entry name" value="TYPE-1 RESTRICTION ENZYME ECOKI SPECIFICITY PROTEIN"/>
    <property type="match status" value="1"/>
</dbReference>
<organism evidence="6 7">
    <name type="scientific">candidate division WOR-1 bacterium RIFOXYC2_FULL_41_25</name>
    <dbReference type="NCBI Taxonomy" id="1802586"/>
    <lineage>
        <taxon>Bacteria</taxon>
        <taxon>Bacillati</taxon>
        <taxon>Saganbacteria</taxon>
    </lineage>
</organism>
<dbReference type="GO" id="GO:0003677">
    <property type="term" value="F:DNA binding"/>
    <property type="evidence" value="ECO:0007669"/>
    <property type="project" value="UniProtKB-KW"/>
</dbReference>
<comment type="caution">
    <text evidence="6">The sequence shown here is derived from an EMBL/GenBank/DDBJ whole genome shotgun (WGS) entry which is preliminary data.</text>
</comment>
<feature type="domain" description="Type I restriction modification DNA specificity" evidence="5">
    <location>
        <begin position="9"/>
        <end position="182"/>
    </location>
</feature>
<reference evidence="6 7" key="1">
    <citation type="journal article" date="2016" name="Nat. Commun.">
        <title>Thousands of microbial genomes shed light on interconnected biogeochemical processes in an aquifer system.</title>
        <authorList>
            <person name="Anantharaman K."/>
            <person name="Brown C.T."/>
            <person name="Hug L.A."/>
            <person name="Sharon I."/>
            <person name="Castelle C.J."/>
            <person name="Probst A.J."/>
            <person name="Thomas B.C."/>
            <person name="Singh A."/>
            <person name="Wilkins M.J."/>
            <person name="Karaoz U."/>
            <person name="Brodie E.L."/>
            <person name="Williams K.H."/>
            <person name="Hubbard S.S."/>
            <person name="Banfield J.F."/>
        </authorList>
    </citation>
    <scope>NUCLEOTIDE SEQUENCE [LARGE SCALE GENOMIC DNA]</scope>
</reference>
<feature type="coiled-coil region" evidence="4">
    <location>
        <begin position="164"/>
        <end position="191"/>
    </location>
</feature>
<dbReference type="GO" id="GO:0009307">
    <property type="term" value="P:DNA restriction-modification system"/>
    <property type="evidence" value="ECO:0007669"/>
    <property type="project" value="UniProtKB-KW"/>
</dbReference>
<dbReference type="EMBL" id="MEUI01000036">
    <property type="protein sequence ID" value="OGC33344.1"/>
    <property type="molecule type" value="Genomic_DNA"/>
</dbReference>
<protein>
    <recommendedName>
        <fullName evidence="5">Type I restriction modification DNA specificity domain-containing protein</fullName>
    </recommendedName>
</protein>
<dbReference type="InterPro" id="IPR052021">
    <property type="entry name" value="Type-I_RS_S_subunit"/>
</dbReference>
<dbReference type="Proteomes" id="UP000177309">
    <property type="component" value="Unassembled WGS sequence"/>
</dbReference>
<dbReference type="PANTHER" id="PTHR30408:SF13">
    <property type="entry name" value="TYPE I RESTRICTION ENZYME HINDI SPECIFICITY SUBUNIT"/>
    <property type="match status" value="1"/>
</dbReference>
<keyword evidence="3" id="KW-0238">DNA-binding</keyword>
<proteinExistence type="inferred from homology"/>
<keyword evidence="2" id="KW-0680">Restriction system</keyword>
<comment type="similarity">
    <text evidence="1">Belongs to the type-I restriction system S methylase family.</text>
</comment>
<dbReference type="InterPro" id="IPR044946">
    <property type="entry name" value="Restrct_endonuc_typeI_TRD_sf"/>
</dbReference>
<dbReference type="CDD" id="cd17263">
    <property type="entry name" value="RMtype1_S_AbaB8300I-TRD1-CR1_like"/>
    <property type="match status" value="1"/>
</dbReference>
<evidence type="ECO:0000259" key="5">
    <source>
        <dbReference type="Pfam" id="PF01420"/>
    </source>
</evidence>
<dbReference type="AlphaFoldDB" id="A0A1F4TKW8"/>
<dbReference type="SUPFAM" id="SSF116734">
    <property type="entry name" value="DNA methylase specificity domain"/>
    <property type="match status" value="2"/>
</dbReference>
<evidence type="ECO:0000256" key="4">
    <source>
        <dbReference type="SAM" id="Coils"/>
    </source>
</evidence>
<keyword evidence="4" id="KW-0175">Coiled coil</keyword>
<name>A0A1F4TKW8_UNCSA</name>
<dbReference type="Pfam" id="PF01420">
    <property type="entry name" value="Methylase_S"/>
    <property type="match status" value="1"/>
</dbReference>
<evidence type="ECO:0000256" key="2">
    <source>
        <dbReference type="ARBA" id="ARBA00022747"/>
    </source>
</evidence>
<accession>A0A1F4TKW8</accession>
<evidence type="ECO:0000256" key="1">
    <source>
        <dbReference type="ARBA" id="ARBA00010923"/>
    </source>
</evidence>
<evidence type="ECO:0000256" key="3">
    <source>
        <dbReference type="ARBA" id="ARBA00023125"/>
    </source>
</evidence>
<dbReference type="Gene3D" id="3.90.220.20">
    <property type="entry name" value="DNA methylase specificity domains"/>
    <property type="match status" value="2"/>
</dbReference>
<evidence type="ECO:0000313" key="7">
    <source>
        <dbReference type="Proteomes" id="UP000177309"/>
    </source>
</evidence>
<sequence length="414" mass="47220">MSNQTTTIPRGWKMTTLGEVASFSQGIQVSTENQFVQNKPGFVRFVRIVDYTNQNEIPRYIDNPGEKYFVNKDDLVMIRYGSQTAGKIVRGIEGVIANNTFKITPQDFVDKNYLFWFLRQPDIYSFLNKDQSSSTMPAITFTQVGNLEFALSSLTEQRAIAAVLSSLDDKIELLREQNKTLEATAQAIFKEWFVNFNFPGATGKMIDSEIGEIPEGWKVGKLVEEGLSELVKTNIDNFKGTKDYVETANVILSYFVGNFEKITYEKRASRANMQPVSNSIWFARMAESRKYLLFQERDWQNIETKILSTGFAGIRCIKDYLYFYWCFILSNTFNDLKNQFAEGAVQVAISNGGIQRILLALPPKEVAQKFTETVSFCFEKISNNNSQIETLSSFRDALLPKLMKGEVRVKGFKD</sequence>